<evidence type="ECO:0000256" key="2">
    <source>
        <dbReference type="ARBA" id="ARBA00023315"/>
    </source>
</evidence>
<accession>A0A644WZE8</accession>
<organism evidence="3">
    <name type="scientific">bioreactor metagenome</name>
    <dbReference type="NCBI Taxonomy" id="1076179"/>
    <lineage>
        <taxon>unclassified sequences</taxon>
        <taxon>metagenomes</taxon>
        <taxon>ecological metagenomes</taxon>
    </lineage>
</organism>
<dbReference type="GO" id="GO:0016779">
    <property type="term" value="F:nucleotidyltransferase activity"/>
    <property type="evidence" value="ECO:0007669"/>
    <property type="project" value="UniProtKB-ARBA"/>
</dbReference>
<dbReference type="SUPFAM" id="SSF51161">
    <property type="entry name" value="Trimeric LpxA-like enzymes"/>
    <property type="match status" value="1"/>
</dbReference>
<reference evidence="3" key="1">
    <citation type="submission" date="2019-08" db="EMBL/GenBank/DDBJ databases">
        <authorList>
            <person name="Kucharzyk K."/>
            <person name="Murdoch R.W."/>
            <person name="Higgins S."/>
            <person name="Loffler F."/>
        </authorList>
    </citation>
    <scope>NUCLEOTIDE SEQUENCE</scope>
</reference>
<gene>
    <name evidence="3" type="ORF">SDC9_53719</name>
</gene>
<sequence length="402" mass="44270">MNIILFDSYVRMHLLPLTFTRPVAELRAGICTISNKWQRYFPGEVSCLTPDYMKQVFPAVIAGDNLLIDGSILPDENLAASVRSLGKDSVLVGEDNHILAARLTGDQVNALLQFEDYLDLSGLKPQSVEVVKAYTAITHPWHLFSMAGELISDDFAYLTKDRKSAPLPASNRCVNPENIFIEEGAVVEFSILNASSGPIYIGKDAEVMENCVVRGPFALGEHSALKIGAKIFGPTVIGPHCKVGGEINNSVFQAYSNKAHDGFLGNSVIGEWCNLGADTNNSNLKNTYEEVKLWSYVKNGFSGTGLQFCGLIMGDHTKCSINTMFNTGTVTGVSCNLYGDGFHRNYIPSFSWGSTAKLTGFQFEKAMLVAERVMARRNIELSDSVRNMLYHIYSHTEEIHNK</sequence>
<comment type="caution">
    <text evidence="3">The sequence shown here is derived from an EMBL/GenBank/DDBJ whole genome shotgun (WGS) entry which is preliminary data.</text>
</comment>
<dbReference type="Pfam" id="PF13562">
    <property type="entry name" value="NTP_transf_4"/>
    <property type="match status" value="1"/>
</dbReference>
<proteinExistence type="predicted"/>
<protein>
    <recommendedName>
        <fullName evidence="4">Glucose-1-phosphate thymidylyltransferase</fullName>
    </recommendedName>
</protein>
<dbReference type="InterPro" id="IPR011004">
    <property type="entry name" value="Trimer_LpxA-like_sf"/>
</dbReference>
<dbReference type="EMBL" id="VSSQ01001332">
    <property type="protein sequence ID" value="MPM07413.1"/>
    <property type="molecule type" value="Genomic_DNA"/>
</dbReference>
<dbReference type="InterPro" id="IPR050065">
    <property type="entry name" value="GlmU-like"/>
</dbReference>
<dbReference type="GO" id="GO:0016746">
    <property type="term" value="F:acyltransferase activity"/>
    <property type="evidence" value="ECO:0007669"/>
    <property type="project" value="UniProtKB-KW"/>
</dbReference>
<dbReference type="NCBIfam" id="TIGR03991">
    <property type="entry name" value="alt_bact_glmU"/>
    <property type="match status" value="1"/>
</dbReference>
<evidence type="ECO:0000256" key="1">
    <source>
        <dbReference type="ARBA" id="ARBA00022679"/>
    </source>
</evidence>
<keyword evidence="1" id="KW-0808">Transferase</keyword>
<keyword evidence="2" id="KW-0012">Acyltransferase</keyword>
<evidence type="ECO:0008006" key="4">
    <source>
        <dbReference type="Google" id="ProtNLM"/>
    </source>
</evidence>
<dbReference type="CDD" id="cd05635">
    <property type="entry name" value="LbH_unknown"/>
    <property type="match status" value="1"/>
</dbReference>
<dbReference type="AlphaFoldDB" id="A0A644WZE8"/>
<name>A0A644WZE8_9ZZZZ</name>
<dbReference type="PANTHER" id="PTHR43584:SF9">
    <property type="entry name" value="TRANSFERASE HEXAPEPTIDE REPEAT CONTAINING PROTEIN"/>
    <property type="match status" value="1"/>
</dbReference>
<dbReference type="Gene3D" id="2.160.10.10">
    <property type="entry name" value="Hexapeptide repeat proteins"/>
    <property type="match status" value="1"/>
</dbReference>
<dbReference type="PANTHER" id="PTHR43584">
    <property type="entry name" value="NUCLEOTIDYL TRANSFERASE"/>
    <property type="match status" value="1"/>
</dbReference>
<evidence type="ECO:0000313" key="3">
    <source>
        <dbReference type="EMBL" id="MPM07413.1"/>
    </source>
</evidence>
<dbReference type="InterPro" id="IPR023917">
    <property type="entry name" value="Bifunctiontional_GlmU_bac-type"/>
</dbReference>